<keyword evidence="3" id="KW-0949">S-adenosyl-L-methionine</keyword>
<keyword evidence="2" id="KW-0808">Transferase</keyword>
<organism evidence="5 6">
    <name type="scientific">Actinocatenispora comari</name>
    <dbReference type="NCBI Taxonomy" id="2807577"/>
    <lineage>
        <taxon>Bacteria</taxon>
        <taxon>Bacillati</taxon>
        <taxon>Actinomycetota</taxon>
        <taxon>Actinomycetes</taxon>
        <taxon>Micromonosporales</taxon>
        <taxon>Micromonosporaceae</taxon>
        <taxon>Actinocatenispora</taxon>
    </lineage>
</organism>
<dbReference type="InterPro" id="IPR041698">
    <property type="entry name" value="Methyltransf_25"/>
</dbReference>
<feature type="domain" description="Methyltransferase" evidence="4">
    <location>
        <begin position="38"/>
        <end position="127"/>
    </location>
</feature>
<comment type="caution">
    <text evidence="5">The sequence shown here is derived from an EMBL/GenBank/DDBJ whole genome shotgun (WGS) entry which is preliminary data.</text>
</comment>
<dbReference type="SUPFAM" id="SSF53335">
    <property type="entry name" value="S-adenosyl-L-methionine-dependent methyltransferases"/>
    <property type="match status" value="1"/>
</dbReference>
<keyword evidence="6" id="KW-1185">Reference proteome</keyword>
<sequence length="198" mass="21129">MDGDYWDQRYRERGQLWSGQPNGVLVREASALPPGRALDVGCGEGADARWLADRGWQVTAIDISPVALDRAAAGTDGSAVTFTRLDLATTAPARDAYELVSAQYFPLPRQADHAALHRLLAAVAPGGTLLVAGHDTTELPPHAHGGPDPADFYRPDEIAAVLDDGWTVLVDEIRPRVSAAPPGTAHTRDAVLVARRRG</sequence>
<evidence type="ECO:0000256" key="2">
    <source>
        <dbReference type="ARBA" id="ARBA00022679"/>
    </source>
</evidence>
<dbReference type="PANTHER" id="PTHR43464">
    <property type="entry name" value="METHYLTRANSFERASE"/>
    <property type="match status" value="1"/>
</dbReference>
<dbReference type="InterPro" id="IPR029063">
    <property type="entry name" value="SAM-dependent_MTases_sf"/>
</dbReference>
<dbReference type="GO" id="GO:0032259">
    <property type="term" value="P:methylation"/>
    <property type="evidence" value="ECO:0007669"/>
    <property type="project" value="UniProtKB-KW"/>
</dbReference>
<dbReference type="Proteomes" id="UP000614996">
    <property type="component" value="Unassembled WGS sequence"/>
</dbReference>
<gene>
    <name evidence="5" type="ORF">NUM_03980</name>
</gene>
<reference evidence="6" key="1">
    <citation type="journal article" date="2021" name="Int. J. Syst. Evol. Microbiol.">
        <title>Actinocatenispora comari sp. nov., an endophytic actinomycete isolated from aerial parts of Comarum salesowianum.</title>
        <authorList>
            <person name="Oyunbileg N."/>
            <person name="Iizaka Y."/>
            <person name="Hamada M."/>
            <person name="Davaapurev B.O."/>
            <person name="Fukumoto A."/>
            <person name="Tsetseg B."/>
            <person name="Kato F."/>
            <person name="Tamura T."/>
            <person name="Batkhuu J."/>
            <person name="Anzai Y."/>
        </authorList>
    </citation>
    <scope>NUCLEOTIDE SEQUENCE [LARGE SCALE GENOMIC DNA]</scope>
    <source>
        <strain evidence="6">NUM-2625</strain>
    </source>
</reference>
<keyword evidence="1 5" id="KW-0489">Methyltransferase</keyword>
<name>A0A8J4AAD8_9ACTN</name>
<accession>A0A8J4AAD8</accession>
<evidence type="ECO:0000313" key="5">
    <source>
        <dbReference type="EMBL" id="GIL25143.1"/>
    </source>
</evidence>
<evidence type="ECO:0000256" key="1">
    <source>
        <dbReference type="ARBA" id="ARBA00022603"/>
    </source>
</evidence>
<protein>
    <submittedName>
        <fullName evidence="5">Methyltransferase</fullName>
    </submittedName>
</protein>
<evidence type="ECO:0000313" key="6">
    <source>
        <dbReference type="Proteomes" id="UP000614996"/>
    </source>
</evidence>
<dbReference type="CDD" id="cd02440">
    <property type="entry name" value="AdoMet_MTases"/>
    <property type="match status" value="1"/>
</dbReference>
<dbReference type="PANTHER" id="PTHR43464:SF19">
    <property type="entry name" value="UBIQUINONE BIOSYNTHESIS O-METHYLTRANSFERASE, MITOCHONDRIAL"/>
    <property type="match status" value="1"/>
</dbReference>
<dbReference type="AlphaFoldDB" id="A0A8J4AAD8"/>
<proteinExistence type="predicted"/>
<dbReference type="Gene3D" id="3.40.50.150">
    <property type="entry name" value="Vaccinia Virus protein VP39"/>
    <property type="match status" value="1"/>
</dbReference>
<dbReference type="Pfam" id="PF13649">
    <property type="entry name" value="Methyltransf_25"/>
    <property type="match status" value="1"/>
</dbReference>
<dbReference type="GO" id="GO:0008168">
    <property type="term" value="F:methyltransferase activity"/>
    <property type="evidence" value="ECO:0007669"/>
    <property type="project" value="UniProtKB-KW"/>
</dbReference>
<evidence type="ECO:0000259" key="4">
    <source>
        <dbReference type="Pfam" id="PF13649"/>
    </source>
</evidence>
<dbReference type="EMBL" id="BOPO01000004">
    <property type="protein sequence ID" value="GIL25143.1"/>
    <property type="molecule type" value="Genomic_DNA"/>
</dbReference>
<evidence type="ECO:0000256" key="3">
    <source>
        <dbReference type="ARBA" id="ARBA00022691"/>
    </source>
</evidence>